<proteinExistence type="predicted"/>
<name>A0A6L5Y5Q2_9FIRM</name>
<keyword evidence="3" id="KW-1185">Reference proteome</keyword>
<dbReference type="GeneID" id="303114171"/>
<comment type="caution">
    <text evidence="2">The sequence shown here is derived from an EMBL/GenBank/DDBJ whole genome shotgun (WGS) entry which is preliminary data.</text>
</comment>
<organism evidence="2 3">
    <name type="scientific">Hornefia butyriciproducens</name>
    <dbReference type="NCBI Taxonomy" id="2652293"/>
    <lineage>
        <taxon>Bacteria</taxon>
        <taxon>Bacillati</taxon>
        <taxon>Bacillota</taxon>
        <taxon>Clostridia</taxon>
        <taxon>Peptostreptococcales</taxon>
        <taxon>Anaerovoracaceae</taxon>
        <taxon>Hornefia</taxon>
    </lineage>
</organism>
<protein>
    <submittedName>
        <fullName evidence="2">Ferredoxin</fullName>
    </submittedName>
</protein>
<evidence type="ECO:0000259" key="1">
    <source>
        <dbReference type="Pfam" id="PF09918"/>
    </source>
</evidence>
<dbReference type="Proteomes" id="UP000474676">
    <property type="component" value="Unassembled WGS sequence"/>
</dbReference>
<evidence type="ECO:0000313" key="2">
    <source>
        <dbReference type="EMBL" id="MST51187.1"/>
    </source>
</evidence>
<dbReference type="EMBL" id="VUMZ01000002">
    <property type="protein sequence ID" value="MST51187.1"/>
    <property type="molecule type" value="Genomic_DNA"/>
</dbReference>
<dbReference type="PANTHER" id="PTHR40101:SF1">
    <property type="entry name" value="4FE-4S DOMAIN-CONTAINING PROTEIN"/>
    <property type="match status" value="1"/>
</dbReference>
<gene>
    <name evidence="2" type="ORF">FYJ64_02440</name>
</gene>
<accession>A0A6L5Y5Q2</accession>
<dbReference type="RefSeq" id="WP_154573677.1">
    <property type="nucleotide sequence ID" value="NZ_VUMZ01000002.1"/>
</dbReference>
<dbReference type="InterPro" id="IPR019224">
    <property type="entry name" value="DUF2148"/>
</dbReference>
<dbReference type="AlphaFoldDB" id="A0A6L5Y5Q2"/>
<dbReference type="PANTHER" id="PTHR40101">
    <property type="entry name" value="CONSERVED PROTEIN"/>
    <property type="match status" value="1"/>
</dbReference>
<evidence type="ECO:0000313" key="3">
    <source>
        <dbReference type="Proteomes" id="UP000474676"/>
    </source>
</evidence>
<sequence length="187" mass="19968">MLRYVEDMEAELALATAEKMVAAIKTAPKASGQDKVVAAIASGSDKDRIVRKMRKLGEEYNEEFITRDAGCLERCKCVVLVGVRDVPHGLDHCGMCGFENCAELRKAGGNCALTTTDLGIAIGSAVSIAADSRVDNRVMYSVGKAVSQMDIFPSDVRVCYGIPLSISAKSIFFDRGPGAVLISGKDE</sequence>
<feature type="domain" description="DUF2148" evidence="1">
    <location>
        <begin position="107"/>
        <end position="175"/>
    </location>
</feature>
<reference evidence="2 3" key="1">
    <citation type="submission" date="2019-08" db="EMBL/GenBank/DDBJ databases">
        <title>In-depth cultivation of the pig gut microbiome towards novel bacterial diversity and tailored functional studies.</title>
        <authorList>
            <person name="Wylensek D."/>
            <person name="Hitch T.C.A."/>
            <person name="Clavel T."/>
        </authorList>
    </citation>
    <scope>NUCLEOTIDE SEQUENCE [LARGE SCALE GENOMIC DNA]</scope>
    <source>
        <strain evidence="2 3">WCA-MUC-591-APC-3H</strain>
    </source>
</reference>
<dbReference type="Pfam" id="PF09918">
    <property type="entry name" value="DUF2148"/>
    <property type="match status" value="1"/>
</dbReference>